<accession>A0ABS4BHZ6</accession>
<comment type="similarity">
    <text evidence="2">Belongs to the methyl-accepting chemotaxis (MCP) protein family.</text>
</comment>
<dbReference type="InterPro" id="IPR004089">
    <property type="entry name" value="MCPsignal_dom"/>
</dbReference>
<dbReference type="InterPro" id="IPR004090">
    <property type="entry name" value="Chemotax_Me-accpt_rcpt"/>
</dbReference>
<evidence type="ECO:0000256" key="1">
    <source>
        <dbReference type="ARBA" id="ARBA00022500"/>
    </source>
</evidence>
<feature type="coiled-coil region" evidence="4">
    <location>
        <begin position="800"/>
        <end position="827"/>
    </location>
</feature>
<dbReference type="RefSeq" id="WP_209594864.1">
    <property type="nucleotide sequence ID" value="NZ_JAGJCF010000007.1"/>
</dbReference>
<gene>
    <name evidence="8" type="ORF">J6595_12355</name>
</gene>
<keyword evidence="5" id="KW-0472">Membrane</keyword>
<dbReference type="Pfam" id="PF00015">
    <property type="entry name" value="MCPsignal"/>
    <property type="match status" value="1"/>
</dbReference>
<keyword evidence="3" id="KW-0807">Transducer</keyword>
<dbReference type="SMART" id="SM00304">
    <property type="entry name" value="HAMP"/>
    <property type="match status" value="1"/>
</dbReference>
<evidence type="ECO:0000313" key="9">
    <source>
        <dbReference type="Proteomes" id="UP000678276"/>
    </source>
</evidence>
<evidence type="ECO:0000256" key="5">
    <source>
        <dbReference type="SAM" id="Phobius"/>
    </source>
</evidence>
<evidence type="ECO:0000256" key="4">
    <source>
        <dbReference type="SAM" id="Coils"/>
    </source>
</evidence>
<dbReference type="Proteomes" id="UP000678276">
    <property type="component" value="Unassembled WGS sequence"/>
</dbReference>
<dbReference type="SUPFAM" id="SSF58104">
    <property type="entry name" value="Methyl-accepting chemotaxis protein (MCP) signaling domain"/>
    <property type="match status" value="1"/>
</dbReference>
<evidence type="ECO:0000259" key="6">
    <source>
        <dbReference type="PROSITE" id="PS50111"/>
    </source>
</evidence>
<dbReference type="EMBL" id="JAGJCF010000007">
    <property type="protein sequence ID" value="MBP0616374.1"/>
    <property type="molecule type" value="Genomic_DNA"/>
</dbReference>
<dbReference type="PROSITE" id="PS50111">
    <property type="entry name" value="CHEMOTAXIS_TRANSDUC_2"/>
    <property type="match status" value="1"/>
</dbReference>
<dbReference type="SMART" id="SM00283">
    <property type="entry name" value="MA"/>
    <property type="match status" value="1"/>
</dbReference>
<dbReference type="Pfam" id="PF00672">
    <property type="entry name" value="HAMP"/>
    <property type="match status" value="1"/>
</dbReference>
<feature type="coiled-coil region" evidence="4">
    <location>
        <begin position="494"/>
        <end position="527"/>
    </location>
</feature>
<proteinExistence type="inferred from homology"/>
<keyword evidence="1" id="KW-0145">Chemotaxis</keyword>
<evidence type="ECO:0000313" key="8">
    <source>
        <dbReference type="EMBL" id="MBP0616374.1"/>
    </source>
</evidence>
<sequence length="841" mass="87980">MNASTAKRHPSLRMNSIGVKAGAAMAALALVVLAIGGVGLSGIRTLSGAVFQSESTSSVLIAINKAGGSVSEYLLQKDPAHIEAATSTLDAARDSIESLKIAPEARDALASDFDEMSKAITGLASANETVEAAKQTFMSRADALLTSAAKGENQGAEAAKVAERQSTQAIVGLEAMRKLTYDAGRFEGLARELQLALVGQPADGTAPASAAVRTLAEQAKVPLKGIIDLGGSPDLQPIVVRISQSFDAIETTLGNAGLLSSSDRARLLQLAEASALATKELAEELGTMAEAQLAIKDEKNNERSKARVFAGLAGNFAKIINNAVSDAQRYLVRPSDEISDQVMAQLDKSAGFAKILSRQGDIDLGGGVEELKQSFAAMTAALAAFERQAVVVGDASHKVSETVVSVAGKTTKQAQVKSEQSSLLMWGAGLTCLLLTAAIAYLLVRSIARPIADITQSMLRLAGGDTTIDSTFADRKDEIGGMARSLSVFQKTGQAKLEAEAEAARQREAAEEERRRAEREQAAEARSLDQAFAAISAGLNALSQGDLTARVGKVDAKYEPIRERFNASVAALEATIGSAVIATRRIRTGLSEISAASVELARRTERQAANLEETVAALSEVTEASTRTAEGARKAQLSADDAQKTAQEGGTVVAEAIGAMREIEASSEAIDQIIGLIDDIAFQTNLLALNAGVEAARAGAAGQGFAVVAHEVRELSQRSASAAKEIRSLISTSRQQVGVGVERVTASGKVLDRIVAEVSAMAEVIRVIAADARDQSVSLREVSTAGDQMDAVTQESAAMVEETTEACRSLEAETAELDASMQRFRAECRTPDTDYGYGQAA</sequence>
<dbReference type="PRINTS" id="PR00260">
    <property type="entry name" value="CHEMTRNSDUCR"/>
</dbReference>
<dbReference type="Gene3D" id="1.10.287.950">
    <property type="entry name" value="Methyl-accepting chemotaxis protein"/>
    <property type="match status" value="1"/>
</dbReference>
<keyword evidence="4" id="KW-0175">Coiled coil</keyword>
<keyword evidence="5" id="KW-0812">Transmembrane</keyword>
<evidence type="ECO:0000259" key="7">
    <source>
        <dbReference type="PROSITE" id="PS50885"/>
    </source>
</evidence>
<feature type="domain" description="HAMP" evidence="7">
    <location>
        <begin position="526"/>
        <end position="577"/>
    </location>
</feature>
<evidence type="ECO:0000256" key="3">
    <source>
        <dbReference type="PROSITE-ProRule" id="PRU00284"/>
    </source>
</evidence>
<protein>
    <submittedName>
        <fullName evidence="8">HAMP domain-containing protein</fullName>
    </submittedName>
</protein>
<name>A0ABS4BHZ6_9HYPH</name>
<dbReference type="PANTHER" id="PTHR43531">
    <property type="entry name" value="PROTEIN ICFG"/>
    <property type="match status" value="1"/>
</dbReference>
<evidence type="ECO:0000256" key="2">
    <source>
        <dbReference type="ARBA" id="ARBA00029447"/>
    </source>
</evidence>
<comment type="caution">
    <text evidence="8">The sequence shown here is derived from an EMBL/GenBank/DDBJ whole genome shotgun (WGS) entry which is preliminary data.</text>
</comment>
<dbReference type="Gene3D" id="6.10.340.10">
    <property type="match status" value="1"/>
</dbReference>
<reference evidence="8 9" key="1">
    <citation type="submission" date="2021-04" db="EMBL/GenBank/DDBJ databases">
        <title>Whole genome sequence of Jiella sp. KSK16Y-1.</title>
        <authorList>
            <person name="Tuo L."/>
        </authorList>
    </citation>
    <scope>NUCLEOTIDE SEQUENCE [LARGE SCALE GENOMIC DNA]</scope>
    <source>
        <strain evidence="8 9">KSK16Y-1</strain>
    </source>
</reference>
<feature type="domain" description="Methyl-accepting transducer" evidence="6">
    <location>
        <begin position="582"/>
        <end position="811"/>
    </location>
</feature>
<organism evidence="8 9">
    <name type="scientific">Jiella mangrovi</name>
    <dbReference type="NCBI Taxonomy" id="2821407"/>
    <lineage>
        <taxon>Bacteria</taxon>
        <taxon>Pseudomonadati</taxon>
        <taxon>Pseudomonadota</taxon>
        <taxon>Alphaproteobacteria</taxon>
        <taxon>Hyphomicrobiales</taxon>
        <taxon>Aurantimonadaceae</taxon>
        <taxon>Jiella</taxon>
    </lineage>
</organism>
<dbReference type="InterPro" id="IPR051310">
    <property type="entry name" value="MCP_chemotaxis"/>
</dbReference>
<feature type="transmembrane region" description="Helical" evidence="5">
    <location>
        <begin position="21"/>
        <end position="43"/>
    </location>
</feature>
<dbReference type="PROSITE" id="PS50885">
    <property type="entry name" value="HAMP"/>
    <property type="match status" value="2"/>
</dbReference>
<keyword evidence="5" id="KW-1133">Transmembrane helix</keyword>
<dbReference type="InterPro" id="IPR003660">
    <property type="entry name" value="HAMP_dom"/>
</dbReference>
<feature type="domain" description="HAMP" evidence="7">
    <location>
        <begin position="445"/>
        <end position="498"/>
    </location>
</feature>
<keyword evidence="9" id="KW-1185">Reference proteome</keyword>
<dbReference type="PANTHER" id="PTHR43531:SF11">
    <property type="entry name" value="METHYL-ACCEPTING CHEMOTAXIS PROTEIN 3"/>
    <property type="match status" value="1"/>
</dbReference>